<proteinExistence type="predicted"/>
<evidence type="ECO:0000313" key="1">
    <source>
        <dbReference type="EMBL" id="MSE09733.1"/>
    </source>
</evidence>
<reference evidence="1 2" key="1">
    <citation type="submission" date="2019-11" db="EMBL/GenBank/DDBJ databases">
        <title>Draft Genome Sequence of Plant Growth-Promoting Rhizosphere-Associated Bacteria.</title>
        <authorList>
            <person name="Vasilyev I.Y."/>
            <person name="Radchenko V."/>
            <person name="Ilnitskaya E.V."/>
        </authorList>
    </citation>
    <scope>NUCLEOTIDE SEQUENCE [LARGE SCALE GENOMIC DNA]</scope>
    <source>
        <strain evidence="1 2">VRA_01-1sq_f</strain>
    </source>
</reference>
<organism evidence="1 2">
    <name type="scientific">Ligilactobacillus salivarius</name>
    <dbReference type="NCBI Taxonomy" id="1624"/>
    <lineage>
        <taxon>Bacteria</taxon>
        <taxon>Bacillati</taxon>
        <taxon>Bacillota</taxon>
        <taxon>Bacilli</taxon>
        <taxon>Lactobacillales</taxon>
        <taxon>Lactobacillaceae</taxon>
        <taxon>Ligilactobacillus</taxon>
    </lineage>
</organism>
<protein>
    <submittedName>
        <fullName evidence="1">Uncharacterized protein</fullName>
    </submittedName>
</protein>
<dbReference type="Proteomes" id="UP000467635">
    <property type="component" value="Unassembled WGS sequence"/>
</dbReference>
<feature type="non-terminal residue" evidence="1">
    <location>
        <position position="72"/>
    </location>
</feature>
<accession>A0A7X2MHU2</accession>
<gene>
    <name evidence="1" type="ORF">GKC33_14045</name>
</gene>
<evidence type="ECO:0000313" key="2">
    <source>
        <dbReference type="Proteomes" id="UP000467635"/>
    </source>
</evidence>
<dbReference type="AlphaFoldDB" id="A0A7X2MHU2"/>
<sequence>MLGIANSSLTALFKRLKTTNKINVQTIRGRNGGVILALVKNILINQIKNHHKQAKKALQEYLGINLDTLKNV</sequence>
<name>A0A7X2MHU2_9LACO</name>
<comment type="caution">
    <text evidence="1">The sequence shown here is derived from an EMBL/GenBank/DDBJ whole genome shotgun (WGS) entry which is preliminary data.</text>
</comment>
<dbReference type="EMBL" id="WKKX01001183">
    <property type="protein sequence ID" value="MSE09733.1"/>
    <property type="molecule type" value="Genomic_DNA"/>
</dbReference>